<dbReference type="SUPFAM" id="SSF46785">
    <property type="entry name" value="Winged helix' DNA-binding domain"/>
    <property type="match status" value="1"/>
</dbReference>
<dbReference type="PRINTS" id="PR00778">
    <property type="entry name" value="HTHARSR"/>
</dbReference>
<evidence type="ECO:0000313" key="6">
    <source>
        <dbReference type="Proteomes" id="UP000257706"/>
    </source>
</evidence>
<dbReference type="CDD" id="cd00090">
    <property type="entry name" value="HTH_ARSR"/>
    <property type="match status" value="1"/>
</dbReference>
<dbReference type="SMART" id="SM00418">
    <property type="entry name" value="HTH_ARSR"/>
    <property type="match status" value="1"/>
</dbReference>
<keyword evidence="2" id="KW-0238">DNA-binding</keyword>
<evidence type="ECO:0000313" key="5">
    <source>
        <dbReference type="EMBL" id="HAE46580.1"/>
    </source>
</evidence>
<proteinExistence type="predicted"/>
<feature type="domain" description="HTH arsR-type" evidence="4">
    <location>
        <begin position="3"/>
        <end position="97"/>
    </location>
</feature>
<dbReference type="InterPro" id="IPR001845">
    <property type="entry name" value="HTH_ArsR_DNA-bd_dom"/>
</dbReference>
<dbReference type="Proteomes" id="UP000257706">
    <property type="component" value="Unassembled WGS sequence"/>
</dbReference>
<dbReference type="AlphaFoldDB" id="A0A3B9IFN2"/>
<sequence length="133" mass="14015">MSLDPKAVTEGAARLRVLAHPARLRVAFFLMEGECAVGGIEEALGIRQPSLSQYLGELREAGLITGRRVGRTIFYRVTPGHAEQLLGLLRQGFGGAEAAPIPAAVPATTASARPATPTRRLTPAATFAVVGER</sequence>
<accession>A0A3B9IFN2</accession>
<dbReference type="NCBIfam" id="NF033788">
    <property type="entry name" value="HTH_metalloreg"/>
    <property type="match status" value="1"/>
</dbReference>
<evidence type="ECO:0000256" key="3">
    <source>
        <dbReference type="ARBA" id="ARBA00023163"/>
    </source>
</evidence>
<dbReference type="GO" id="GO:0003700">
    <property type="term" value="F:DNA-binding transcription factor activity"/>
    <property type="evidence" value="ECO:0007669"/>
    <property type="project" value="InterPro"/>
</dbReference>
<name>A0A3B9IFN2_9PROT</name>
<evidence type="ECO:0000256" key="1">
    <source>
        <dbReference type="ARBA" id="ARBA00023015"/>
    </source>
</evidence>
<keyword evidence="1" id="KW-0805">Transcription regulation</keyword>
<dbReference type="EMBL" id="DMAI01000065">
    <property type="protein sequence ID" value="HAE46580.1"/>
    <property type="molecule type" value="Genomic_DNA"/>
</dbReference>
<dbReference type="PANTHER" id="PTHR43132">
    <property type="entry name" value="ARSENICAL RESISTANCE OPERON REPRESSOR ARSR-RELATED"/>
    <property type="match status" value="1"/>
</dbReference>
<dbReference type="InterPro" id="IPR051011">
    <property type="entry name" value="Metal_resp_trans_reg"/>
</dbReference>
<dbReference type="InterPro" id="IPR036390">
    <property type="entry name" value="WH_DNA-bd_sf"/>
</dbReference>
<gene>
    <name evidence="5" type="ORF">DCK97_04095</name>
</gene>
<keyword evidence="3" id="KW-0804">Transcription</keyword>
<dbReference type="InterPro" id="IPR036388">
    <property type="entry name" value="WH-like_DNA-bd_sf"/>
</dbReference>
<reference evidence="5 6" key="1">
    <citation type="journal article" date="2018" name="Nat. Biotechnol.">
        <title>A standardized bacterial taxonomy based on genome phylogeny substantially revises the tree of life.</title>
        <authorList>
            <person name="Parks D.H."/>
            <person name="Chuvochina M."/>
            <person name="Waite D.W."/>
            <person name="Rinke C."/>
            <person name="Skarshewski A."/>
            <person name="Chaumeil P.A."/>
            <person name="Hugenholtz P."/>
        </authorList>
    </citation>
    <scope>NUCLEOTIDE SEQUENCE [LARGE SCALE GENOMIC DNA]</scope>
    <source>
        <strain evidence="5">UBA8739</strain>
    </source>
</reference>
<protein>
    <recommendedName>
        <fullName evidence="4">HTH arsR-type domain-containing protein</fullName>
    </recommendedName>
</protein>
<organism evidence="5 6">
    <name type="scientific">Tistrella mobilis</name>
    <dbReference type="NCBI Taxonomy" id="171437"/>
    <lineage>
        <taxon>Bacteria</taxon>
        <taxon>Pseudomonadati</taxon>
        <taxon>Pseudomonadota</taxon>
        <taxon>Alphaproteobacteria</taxon>
        <taxon>Geminicoccales</taxon>
        <taxon>Geminicoccaceae</taxon>
        <taxon>Tistrella</taxon>
    </lineage>
</organism>
<dbReference type="Gene3D" id="1.10.10.10">
    <property type="entry name" value="Winged helix-like DNA-binding domain superfamily/Winged helix DNA-binding domain"/>
    <property type="match status" value="1"/>
</dbReference>
<evidence type="ECO:0000256" key="2">
    <source>
        <dbReference type="ARBA" id="ARBA00023125"/>
    </source>
</evidence>
<dbReference type="GO" id="GO:0003677">
    <property type="term" value="F:DNA binding"/>
    <property type="evidence" value="ECO:0007669"/>
    <property type="project" value="UniProtKB-KW"/>
</dbReference>
<dbReference type="InterPro" id="IPR011991">
    <property type="entry name" value="ArsR-like_HTH"/>
</dbReference>
<dbReference type="Pfam" id="PF01022">
    <property type="entry name" value="HTH_5"/>
    <property type="match status" value="1"/>
</dbReference>
<comment type="caution">
    <text evidence="5">The sequence shown here is derived from an EMBL/GenBank/DDBJ whole genome shotgun (WGS) entry which is preliminary data.</text>
</comment>
<dbReference type="PROSITE" id="PS50987">
    <property type="entry name" value="HTH_ARSR_2"/>
    <property type="match status" value="1"/>
</dbReference>
<evidence type="ECO:0000259" key="4">
    <source>
        <dbReference type="PROSITE" id="PS50987"/>
    </source>
</evidence>
<dbReference type="PANTHER" id="PTHR43132:SF2">
    <property type="entry name" value="ARSENICAL RESISTANCE OPERON REPRESSOR ARSR-RELATED"/>
    <property type="match status" value="1"/>
</dbReference>